<dbReference type="OrthoDB" id="9810816at2"/>
<keyword evidence="4 5" id="KW-0975">Bacterial flagellum</keyword>
<evidence type="ECO:0000256" key="3">
    <source>
        <dbReference type="ARBA" id="ARBA00023054"/>
    </source>
</evidence>
<comment type="caution">
    <text evidence="9">The sequence shown here is derived from an EMBL/GenBank/DDBJ whole genome shotgun (WGS) entry which is preliminary data.</text>
</comment>
<comment type="subunit">
    <text evidence="2 5">Homopentamer.</text>
</comment>
<evidence type="ECO:0000256" key="5">
    <source>
        <dbReference type="RuleBase" id="RU362066"/>
    </source>
</evidence>
<evidence type="ECO:0000256" key="1">
    <source>
        <dbReference type="ARBA" id="ARBA00009764"/>
    </source>
</evidence>
<accession>W7QW13</accession>
<dbReference type="AlphaFoldDB" id="W7QW13"/>
<name>W7QW13_9ALTE</name>
<gene>
    <name evidence="9" type="ORF">DS2_12313</name>
</gene>
<dbReference type="Pfam" id="PF02465">
    <property type="entry name" value="FliD_N"/>
    <property type="match status" value="1"/>
</dbReference>
<dbReference type="InterPro" id="IPR040026">
    <property type="entry name" value="FliD"/>
</dbReference>
<evidence type="ECO:0000256" key="6">
    <source>
        <dbReference type="SAM" id="MobiDB-lite"/>
    </source>
</evidence>
<comment type="similarity">
    <text evidence="1 5">Belongs to the FliD family.</text>
</comment>
<evidence type="ECO:0000313" key="9">
    <source>
        <dbReference type="EMBL" id="EWH09465.1"/>
    </source>
</evidence>
<evidence type="ECO:0000256" key="2">
    <source>
        <dbReference type="ARBA" id="ARBA00011255"/>
    </source>
</evidence>
<organism evidence="9 10">
    <name type="scientific">Catenovulum agarivorans DS-2</name>
    <dbReference type="NCBI Taxonomy" id="1328313"/>
    <lineage>
        <taxon>Bacteria</taxon>
        <taxon>Pseudomonadati</taxon>
        <taxon>Pseudomonadota</taxon>
        <taxon>Gammaproteobacteria</taxon>
        <taxon>Alteromonadales</taxon>
        <taxon>Alteromonadaceae</taxon>
        <taxon>Catenovulum</taxon>
    </lineage>
</organism>
<feature type="domain" description="Flagellar hook-associated protein 2 N-terminal" evidence="7">
    <location>
        <begin position="10"/>
        <end position="114"/>
    </location>
</feature>
<dbReference type="PANTHER" id="PTHR30288:SF0">
    <property type="entry name" value="FLAGELLAR HOOK-ASSOCIATED PROTEIN 2"/>
    <property type="match status" value="1"/>
</dbReference>
<dbReference type="GO" id="GO:0005576">
    <property type="term" value="C:extracellular region"/>
    <property type="evidence" value="ECO:0007669"/>
    <property type="project" value="UniProtKB-SubCell"/>
</dbReference>
<comment type="subcellular location">
    <subcellularLocation>
        <location evidence="5">Secreted</location>
    </subcellularLocation>
    <subcellularLocation>
        <location evidence="5">Bacterial flagellum</location>
    </subcellularLocation>
</comment>
<dbReference type="InterPro" id="IPR003481">
    <property type="entry name" value="FliD_N"/>
</dbReference>
<protein>
    <recommendedName>
        <fullName evidence="5">Flagellar hook-associated protein 2</fullName>
        <shortName evidence="5">HAP2</shortName>
    </recommendedName>
    <alternativeName>
        <fullName evidence="5">Flagellar cap protein</fullName>
    </alternativeName>
</protein>
<keyword evidence="9" id="KW-0282">Flagellum</keyword>
<dbReference type="EMBL" id="ARZY01000023">
    <property type="protein sequence ID" value="EWH09465.1"/>
    <property type="molecule type" value="Genomic_DNA"/>
</dbReference>
<dbReference type="GO" id="GO:0009424">
    <property type="term" value="C:bacterial-type flagellum hook"/>
    <property type="evidence" value="ECO:0007669"/>
    <property type="project" value="UniProtKB-UniRule"/>
</dbReference>
<dbReference type="STRING" id="1328313.DS2_12313"/>
<dbReference type="GO" id="GO:0009421">
    <property type="term" value="C:bacterial-type flagellum filament cap"/>
    <property type="evidence" value="ECO:0007669"/>
    <property type="project" value="InterPro"/>
</dbReference>
<dbReference type="Pfam" id="PF07195">
    <property type="entry name" value="FliD_C"/>
    <property type="match status" value="1"/>
</dbReference>
<dbReference type="Pfam" id="PF07196">
    <property type="entry name" value="Flagellin_IN"/>
    <property type="match status" value="1"/>
</dbReference>
<dbReference type="GO" id="GO:0007155">
    <property type="term" value="P:cell adhesion"/>
    <property type="evidence" value="ECO:0007669"/>
    <property type="project" value="InterPro"/>
</dbReference>
<keyword evidence="3" id="KW-0175">Coiled coil</keyword>
<evidence type="ECO:0000259" key="7">
    <source>
        <dbReference type="Pfam" id="PF02465"/>
    </source>
</evidence>
<keyword evidence="5" id="KW-0964">Secreted</keyword>
<evidence type="ECO:0000313" key="10">
    <source>
        <dbReference type="Proteomes" id="UP000019276"/>
    </source>
</evidence>
<keyword evidence="10" id="KW-1185">Reference proteome</keyword>
<keyword evidence="9" id="KW-0969">Cilium</keyword>
<feature type="domain" description="Flagellar hook-associated protein 2 C-terminal" evidence="8">
    <location>
        <begin position="238"/>
        <end position="475"/>
    </location>
</feature>
<proteinExistence type="inferred from homology"/>
<sequence>MSVSSIGVGSGLDLSGLVQQLLEAERKPKQDRFDSREEDLEAVISGIGALKSKMDEFKSSVDDLRSSYELQGRKAMTTHPDASSDSEASGPFTAEASNSATAGTYDITIEQLAAGSRIQTADSQFASSSSSVSASAGTLTFKIDSTGDSFTVNVTSGMTLAELRSAVNNASGNDFGINASIIDTGTAAGAKLVFSSETTGAGNDLKIVNDNDIADLEHIATVDSTETTTYGNVTTINATNAQATIDDIAVESENNTFENVIENVSFEALELSSTDSLGNFQASTLEVGYDKDGLKNKITDFVDNYNSLISEIKTLTRYGTSELEEDGALAGDYMARSIQSGLDSIITSSVSSSSLGTLFQIGVSFDDDGKLQISETDEFGLGSGQEMLDDALDDYYDEIASLFADDDEGIANKLYDFVYEYTTFGGLLRTREQSFKDQKELLNDDRARFEVQMADYEQLLRNKYINLDLTVAKLQRTGSALNASLSTAFF</sequence>
<dbReference type="PANTHER" id="PTHR30288">
    <property type="entry name" value="FLAGELLAR CAP/ASSEMBLY PROTEIN FLID"/>
    <property type="match status" value="1"/>
</dbReference>
<dbReference type="Proteomes" id="UP000019276">
    <property type="component" value="Unassembled WGS sequence"/>
</dbReference>
<dbReference type="RefSeq" id="WP_035015110.1">
    <property type="nucleotide sequence ID" value="NZ_ARZY01000023.1"/>
</dbReference>
<keyword evidence="9" id="KW-0966">Cell projection</keyword>
<dbReference type="GO" id="GO:0071973">
    <property type="term" value="P:bacterial-type flagellum-dependent cell motility"/>
    <property type="evidence" value="ECO:0007669"/>
    <property type="project" value="TreeGrafter"/>
</dbReference>
<dbReference type="InterPro" id="IPR010810">
    <property type="entry name" value="Flagellin_hook_IN_motif"/>
</dbReference>
<evidence type="ECO:0000259" key="8">
    <source>
        <dbReference type="Pfam" id="PF07195"/>
    </source>
</evidence>
<dbReference type="InterPro" id="IPR010809">
    <property type="entry name" value="FliD_C"/>
</dbReference>
<dbReference type="eggNOG" id="COG1345">
    <property type="taxonomic scope" value="Bacteria"/>
</dbReference>
<comment type="function">
    <text evidence="5">Required for morphogenesis and for the elongation of the flagellar filament by facilitating polymerization of the flagellin monomers at the tip of growing filament. Forms a capping structure, which prevents flagellin subunits (transported through the central channel of the flagellum) from leaking out without polymerization at the distal end.</text>
</comment>
<feature type="region of interest" description="Disordered" evidence="6">
    <location>
        <begin position="75"/>
        <end position="97"/>
    </location>
</feature>
<evidence type="ECO:0000256" key="4">
    <source>
        <dbReference type="ARBA" id="ARBA00023143"/>
    </source>
</evidence>
<reference evidence="9 10" key="1">
    <citation type="journal article" date="2014" name="Genome Announc.">
        <title>Draft Genome Sequence of the Agar-Degrading Bacterium Catenovulum sp. Strain DS-2, Isolated from Intestines of Haliotis diversicolor.</title>
        <authorList>
            <person name="Shan D."/>
            <person name="Li X."/>
            <person name="Gu Z."/>
            <person name="Wei G."/>
            <person name="Gao Z."/>
            <person name="Shao Z."/>
        </authorList>
    </citation>
    <scope>NUCLEOTIDE SEQUENCE [LARGE SCALE GENOMIC DNA]</scope>
    <source>
        <strain evidence="9 10">DS-2</strain>
    </source>
</reference>